<dbReference type="AlphaFoldDB" id="A0A1H2V4Q5"/>
<dbReference type="OrthoDB" id="7356823at2"/>
<dbReference type="PROSITE" id="PS50222">
    <property type="entry name" value="EF_HAND_2"/>
    <property type="match status" value="2"/>
</dbReference>
<gene>
    <name evidence="2" type="ORF">SAMN05421504_1011107</name>
</gene>
<dbReference type="GO" id="GO:0005509">
    <property type="term" value="F:calcium ion binding"/>
    <property type="evidence" value="ECO:0007669"/>
    <property type="project" value="InterPro"/>
</dbReference>
<dbReference type="EMBL" id="FNON01000001">
    <property type="protein sequence ID" value="SDW63277.1"/>
    <property type="molecule type" value="Genomic_DNA"/>
</dbReference>
<feature type="domain" description="EF-hand" evidence="1">
    <location>
        <begin position="92"/>
        <end position="127"/>
    </location>
</feature>
<accession>A0A1H2V4Q5</accession>
<keyword evidence="3" id="KW-1185">Reference proteome</keyword>
<dbReference type="PROSITE" id="PS00018">
    <property type="entry name" value="EF_HAND_1"/>
    <property type="match status" value="2"/>
</dbReference>
<dbReference type="STRING" id="589385.SAMN05421504_1011107"/>
<dbReference type="RefSeq" id="WP_091287322.1">
    <property type="nucleotide sequence ID" value="NZ_FNON01000001.1"/>
</dbReference>
<protein>
    <submittedName>
        <fullName evidence="2">Ca2+-binding protein, EF-hand superfamily</fullName>
    </submittedName>
</protein>
<dbReference type="InterPro" id="IPR018247">
    <property type="entry name" value="EF_Hand_1_Ca_BS"/>
</dbReference>
<sequence>MASEFQRRKIATVFTAMDDDGDAYLDETDFEALTGRWVALRGVTAGSAEGVRLRAIMMGWWSTLLAASERADKVSLDDVLMVVDQLGGMLDAVTATAETMFDAIDENGDGEISRAEYRQLIEAWNGTATDTDETFGLLDLDGDGHLSRKEFVEHWTEFWAGDNPDAPGTWVFGRF</sequence>
<dbReference type="SMART" id="SM00054">
    <property type="entry name" value="EFh"/>
    <property type="match status" value="3"/>
</dbReference>
<evidence type="ECO:0000313" key="3">
    <source>
        <dbReference type="Proteomes" id="UP000199515"/>
    </source>
</evidence>
<reference evidence="2 3" key="1">
    <citation type="submission" date="2016-10" db="EMBL/GenBank/DDBJ databases">
        <authorList>
            <person name="de Groot N.N."/>
        </authorList>
    </citation>
    <scope>NUCLEOTIDE SEQUENCE [LARGE SCALE GENOMIC DNA]</scope>
    <source>
        <strain evidence="2 3">CPCC 202699</strain>
    </source>
</reference>
<proteinExistence type="predicted"/>
<dbReference type="InterPro" id="IPR002048">
    <property type="entry name" value="EF_hand_dom"/>
</dbReference>
<feature type="domain" description="EF-hand" evidence="1">
    <location>
        <begin position="132"/>
        <end position="161"/>
    </location>
</feature>
<dbReference type="SUPFAM" id="SSF47473">
    <property type="entry name" value="EF-hand"/>
    <property type="match status" value="1"/>
</dbReference>
<dbReference type="Gene3D" id="1.10.238.10">
    <property type="entry name" value="EF-hand"/>
    <property type="match status" value="1"/>
</dbReference>
<organism evidence="2 3">
    <name type="scientific">Amycolatopsis xylanica</name>
    <dbReference type="NCBI Taxonomy" id="589385"/>
    <lineage>
        <taxon>Bacteria</taxon>
        <taxon>Bacillati</taxon>
        <taxon>Actinomycetota</taxon>
        <taxon>Actinomycetes</taxon>
        <taxon>Pseudonocardiales</taxon>
        <taxon>Pseudonocardiaceae</taxon>
        <taxon>Amycolatopsis</taxon>
    </lineage>
</organism>
<dbReference type="InterPro" id="IPR011992">
    <property type="entry name" value="EF-hand-dom_pair"/>
</dbReference>
<evidence type="ECO:0000313" key="2">
    <source>
        <dbReference type="EMBL" id="SDW63277.1"/>
    </source>
</evidence>
<evidence type="ECO:0000259" key="1">
    <source>
        <dbReference type="PROSITE" id="PS50222"/>
    </source>
</evidence>
<dbReference type="Proteomes" id="UP000199515">
    <property type="component" value="Unassembled WGS sequence"/>
</dbReference>
<dbReference type="Pfam" id="PF13499">
    <property type="entry name" value="EF-hand_7"/>
    <property type="match status" value="1"/>
</dbReference>
<name>A0A1H2V4Q5_9PSEU</name>
<dbReference type="CDD" id="cd00051">
    <property type="entry name" value="EFh"/>
    <property type="match status" value="1"/>
</dbReference>